<feature type="coiled-coil region" evidence="1">
    <location>
        <begin position="407"/>
        <end position="448"/>
    </location>
</feature>
<gene>
    <name evidence="3" type="ORF">D9615_008747</name>
</gene>
<reference evidence="3 4" key="1">
    <citation type="journal article" date="2020" name="ISME J.">
        <title>Uncovering the hidden diversity of litter-decomposition mechanisms in mushroom-forming fungi.</title>
        <authorList>
            <person name="Floudas D."/>
            <person name="Bentzer J."/>
            <person name="Ahren D."/>
            <person name="Johansson T."/>
            <person name="Persson P."/>
            <person name="Tunlid A."/>
        </authorList>
    </citation>
    <scope>NUCLEOTIDE SEQUENCE [LARGE SCALE GENOMIC DNA]</scope>
    <source>
        <strain evidence="3 4">CBS 661.87</strain>
    </source>
</reference>
<feature type="compositionally biased region" description="Polar residues" evidence="2">
    <location>
        <begin position="149"/>
        <end position="160"/>
    </location>
</feature>
<accession>A0A8H5M2N3</accession>
<dbReference type="AlphaFoldDB" id="A0A8H5M2N3"/>
<feature type="coiled-coil region" evidence="1">
    <location>
        <begin position="681"/>
        <end position="753"/>
    </location>
</feature>
<feature type="region of interest" description="Disordered" evidence="2">
    <location>
        <begin position="1038"/>
        <end position="1081"/>
    </location>
</feature>
<keyword evidence="1" id="KW-0175">Coiled coil</keyword>
<evidence type="ECO:0000256" key="2">
    <source>
        <dbReference type="SAM" id="MobiDB-lite"/>
    </source>
</evidence>
<organism evidence="3 4">
    <name type="scientific">Tricholomella constricta</name>
    <dbReference type="NCBI Taxonomy" id="117010"/>
    <lineage>
        <taxon>Eukaryota</taxon>
        <taxon>Fungi</taxon>
        <taxon>Dikarya</taxon>
        <taxon>Basidiomycota</taxon>
        <taxon>Agaricomycotina</taxon>
        <taxon>Agaricomycetes</taxon>
        <taxon>Agaricomycetidae</taxon>
        <taxon>Agaricales</taxon>
        <taxon>Tricholomatineae</taxon>
        <taxon>Lyophyllaceae</taxon>
        <taxon>Tricholomella</taxon>
    </lineage>
</organism>
<dbReference type="EMBL" id="JAACJP010000020">
    <property type="protein sequence ID" value="KAF5378369.1"/>
    <property type="molecule type" value="Genomic_DNA"/>
</dbReference>
<feature type="coiled-coil region" evidence="1">
    <location>
        <begin position="894"/>
        <end position="921"/>
    </location>
</feature>
<feature type="coiled-coil region" evidence="1">
    <location>
        <begin position="795"/>
        <end position="851"/>
    </location>
</feature>
<keyword evidence="4" id="KW-1185">Reference proteome</keyword>
<feature type="region of interest" description="Disordered" evidence="2">
    <location>
        <begin position="129"/>
        <end position="211"/>
    </location>
</feature>
<evidence type="ECO:0000256" key="1">
    <source>
        <dbReference type="SAM" id="Coils"/>
    </source>
</evidence>
<sequence>MDTGINYDALRGLHEPKSTPSKLFSLTQSMNQLEDLNHPQIHGRGIVGYADSFHAFRPSRGQTDPSRRPPIFPALQRFQKPQNQKQAFLQPQLQKPASRPFFSLLQSTTLPPAQDSAQNVYDSSNRSLKLEELSERSPSSPPPQSSSNAHIPTQDDQPQPRQMLPPRSPPVGPISRSGSRERSRSRSIPNHSHERPINPNIDGGFVSSRESSTDLPDIAIKALKEVQALHIELAEERRRTKGLQAQMTALNSAHESLKLQHESSQQDIVSFRQRSVEQGHKLSDIRDELKAACDTLHSTQGALASSQQELVTANADRESFQLKLAVEEERTKTKLERIKKGVGELGENYSTLLASFQDLKVSYDSSQKLITELREARKWAADRLQVLEPLLNDEGRYGRAAEVKVLVGELQEELQNSHRVVDLLRDKLHHVSTQLAEAQGRVRELEGNERSTLLDSLRRINGENGHENQPPTKQEALADKMESLLERLIIRERETITALAEAAMLESRLGVAHAQIEAMDTELNVLRDCKDAKCLLELRVEDLLGKTTSLEESLSRTTADLRAAQTTLLQLETGCAVFKSENAALQAQLLDSQTSMTEMIQVQATGAKSQREAFDTELAGVKKEVMEAEEARRLAELQMAILQERFDAQAITRSLTKEQSGKLQVSEAALGQARSAVKGKTEQLAAVNEDARQKSKELRQAEIQLVKLQEQFNAQAISLKKAEEHSRELQNANTKLEAALVSTQAALADARQDLLEGRAALINVSLDWEKRLEQSEENKRLVESAEKRALEADRTAKLVDLVEKLEQRIVRLEEEKSRNVIEGKSVEAERVRELAEQVEQLKGVNRQLMERAGNLRLRYEANDLADDERDFVDWLMKLSSSLHEQEDVAKDNELRCRENMIVKLQAKIRELESTLARLLKQRDKDSGATSKSMIDLNAWMTSSPDVSNSHVPIADPPAAANSATDITMTSATAGPPIITTADNNAPGHCTSSGSAFVRGGAPSQDAALGLAAKEDPAKTRGVPKPQAPKSTVRAFDTFSSLGESDSEDDIPLSEMSASVLGKRERTASPPKPQTAGSSHARRLVALFSFN</sequence>
<feature type="coiled-coil region" evidence="1">
    <location>
        <begin position="611"/>
        <end position="645"/>
    </location>
</feature>
<name>A0A8H5M2N3_9AGAR</name>
<dbReference type="OrthoDB" id="3246510at2759"/>
<evidence type="ECO:0000313" key="4">
    <source>
        <dbReference type="Proteomes" id="UP000565441"/>
    </source>
</evidence>
<proteinExistence type="predicted"/>
<evidence type="ECO:0000313" key="3">
    <source>
        <dbReference type="EMBL" id="KAF5378369.1"/>
    </source>
</evidence>
<comment type="caution">
    <text evidence="3">The sequence shown here is derived from an EMBL/GenBank/DDBJ whole genome shotgun (WGS) entry which is preliminary data.</text>
</comment>
<protein>
    <submittedName>
        <fullName evidence="3">Uncharacterized protein</fullName>
    </submittedName>
</protein>
<dbReference type="Proteomes" id="UP000565441">
    <property type="component" value="Unassembled WGS sequence"/>
</dbReference>